<evidence type="ECO:0000256" key="1">
    <source>
        <dbReference type="ARBA" id="ARBA00004141"/>
    </source>
</evidence>
<evidence type="ECO:0000256" key="6">
    <source>
        <dbReference type="ARBA" id="ARBA00023136"/>
    </source>
</evidence>
<dbReference type="PANTHER" id="PTHR43731">
    <property type="entry name" value="RHOMBOID PROTEASE"/>
    <property type="match status" value="1"/>
</dbReference>
<dbReference type="GO" id="GO:0016020">
    <property type="term" value="C:membrane"/>
    <property type="evidence" value="ECO:0007669"/>
    <property type="project" value="UniProtKB-SubCell"/>
</dbReference>
<comment type="similarity">
    <text evidence="2">Belongs to the peptidase S54 family.</text>
</comment>
<feature type="domain" description="Peptidase S54 rhomboid" evidence="8">
    <location>
        <begin position="62"/>
        <end position="202"/>
    </location>
</feature>
<feature type="transmembrane region" description="Helical" evidence="7">
    <location>
        <begin position="185"/>
        <end position="202"/>
    </location>
</feature>
<comment type="subcellular location">
    <subcellularLocation>
        <location evidence="1">Membrane</location>
        <topology evidence="1">Multi-pass membrane protein</topology>
    </subcellularLocation>
</comment>
<dbReference type="OrthoDB" id="680602at2"/>
<feature type="domain" description="DUF6576" evidence="9">
    <location>
        <begin position="246"/>
        <end position="280"/>
    </location>
</feature>
<evidence type="ECO:0000256" key="5">
    <source>
        <dbReference type="ARBA" id="ARBA00022989"/>
    </source>
</evidence>
<feature type="transmembrane region" description="Helical" evidence="7">
    <location>
        <begin position="70"/>
        <end position="89"/>
    </location>
</feature>
<evidence type="ECO:0000259" key="8">
    <source>
        <dbReference type="Pfam" id="PF01694"/>
    </source>
</evidence>
<feature type="transmembrane region" description="Helical" evidence="7">
    <location>
        <begin position="128"/>
        <end position="152"/>
    </location>
</feature>
<gene>
    <name evidence="10" type="ORF">SAMN05443547_0156</name>
</gene>
<name>A0A1M7ZSH7_9FLAO</name>
<dbReference type="RefSeq" id="WP_073580508.1">
    <property type="nucleotide sequence ID" value="NZ_CBCSEA010000003.1"/>
</dbReference>
<dbReference type="Proteomes" id="UP000184611">
    <property type="component" value="Unassembled WGS sequence"/>
</dbReference>
<keyword evidence="11" id="KW-1185">Reference proteome</keyword>
<evidence type="ECO:0000256" key="4">
    <source>
        <dbReference type="ARBA" id="ARBA00022801"/>
    </source>
</evidence>
<dbReference type="InterPro" id="IPR022764">
    <property type="entry name" value="Peptidase_S54_rhomboid_dom"/>
</dbReference>
<reference evidence="11" key="1">
    <citation type="submission" date="2016-12" db="EMBL/GenBank/DDBJ databases">
        <authorList>
            <person name="Varghese N."/>
            <person name="Submissions S."/>
        </authorList>
    </citation>
    <scope>NUCLEOTIDE SEQUENCE [LARGE SCALE GENOMIC DNA]</scope>
    <source>
        <strain evidence="11">DSM 18830</strain>
    </source>
</reference>
<keyword evidence="4" id="KW-0378">Hydrolase</keyword>
<dbReference type="Pfam" id="PF01694">
    <property type="entry name" value="Rhomboid"/>
    <property type="match status" value="1"/>
</dbReference>
<dbReference type="GO" id="GO:0004252">
    <property type="term" value="F:serine-type endopeptidase activity"/>
    <property type="evidence" value="ECO:0007669"/>
    <property type="project" value="InterPro"/>
</dbReference>
<protein>
    <submittedName>
        <fullName evidence="10">Membrane associated serine protease, rhomboid family</fullName>
    </submittedName>
</protein>
<dbReference type="Pfam" id="PF20216">
    <property type="entry name" value="DUF6576"/>
    <property type="match status" value="1"/>
</dbReference>
<accession>A0A1M7ZSH7</accession>
<dbReference type="STRING" id="416016.SAMN05443547_0156"/>
<dbReference type="SUPFAM" id="SSF144091">
    <property type="entry name" value="Rhomboid-like"/>
    <property type="match status" value="1"/>
</dbReference>
<proteinExistence type="inferred from homology"/>
<evidence type="ECO:0000313" key="11">
    <source>
        <dbReference type="Proteomes" id="UP000184611"/>
    </source>
</evidence>
<dbReference type="PANTHER" id="PTHR43731:SF14">
    <property type="entry name" value="PRESENILIN-ASSOCIATED RHOMBOID-LIKE PROTEIN, MITOCHONDRIAL"/>
    <property type="match status" value="1"/>
</dbReference>
<keyword evidence="10" id="KW-0645">Protease</keyword>
<dbReference type="InterPro" id="IPR050925">
    <property type="entry name" value="Rhomboid_protease_S54"/>
</dbReference>
<dbReference type="InterPro" id="IPR046483">
    <property type="entry name" value="DUF6576"/>
</dbReference>
<feature type="transmembrane region" description="Helical" evidence="7">
    <location>
        <begin position="20"/>
        <end position="38"/>
    </location>
</feature>
<organism evidence="10 11">
    <name type="scientific">Flavobacterium cucumis</name>
    <dbReference type="NCBI Taxonomy" id="416016"/>
    <lineage>
        <taxon>Bacteria</taxon>
        <taxon>Pseudomonadati</taxon>
        <taxon>Bacteroidota</taxon>
        <taxon>Flavobacteriia</taxon>
        <taxon>Flavobacteriales</taxon>
        <taxon>Flavobacteriaceae</taxon>
        <taxon>Flavobacterium</taxon>
    </lineage>
</organism>
<keyword evidence="5 7" id="KW-1133">Transmembrane helix</keyword>
<feature type="transmembrane region" description="Helical" evidence="7">
    <location>
        <begin position="159"/>
        <end position="179"/>
    </location>
</feature>
<evidence type="ECO:0000256" key="7">
    <source>
        <dbReference type="SAM" id="Phobius"/>
    </source>
</evidence>
<feature type="transmembrane region" description="Helical" evidence="7">
    <location>
        <begin position="101"/>
        <end position="122"/>
    </location>
</feature>
<keyword evidence="3 7" id="KW-0812">Transmembrane</keyword>
<sequence length="285" mass="32139">MNILDDLKLQYRTGGMLQKLIFWNIGCFLLSLVLFYSFSIGKFEIPYWIALSSDLGTFIKTPWTLITFNFFHYGFFHLIFNLLVLHFSGRLFSTYFTDKQLLGVYVLGGVFSGITFVLSYIIVGRAGLLVGASGAIMAILLSATTYAPFMLLRIPLFGIVKLWHVTFVILLLDLIQLPLDNTGGHIAHLGGALFGFLYIKLLQSGTDLSKAISMILDFFVNVSKPKKKTPFKKVHRNTAKKAVNSFQDNKDLTQKQIDDILDKISKSGYDSLTKEEKEFLFKAGK</sequence>
<evidence type="ECO:0000259" key="9">
    <source>
        <dbReference type="Pfam" id="PF20216"/>
    </source>
</evidence>
<evidence type="ECO:0000256" key="2">
    <source>
        <dbReference type="ARBA" id="ARBA00009045"/>
    </source>
</evidence>
<evidence type="ECO:0000256" key="3">
    <source>
        <dbReference type="ARBA" id="ARBA00022692"/>
    </source>
</evidence>
<dbReference type="Gene3D" id="1.20.1540.10">
    <property type="entry name" value="Rhomboid-like"/>
    <property type="match status" value="1"/>
</dbReference>
<dbReference type="GO" id="GO:0006508">
    <property type="term" value="P:proteolysis"/>
    <property type="evidence" value="ECO:0007669"/>
    <property type="project" value="UniProtKB-KW"/>
</dbReference>
<dbReference type="InterPro" id="IPR035952">
    <property type="entry name" value="Rhomboid-like_sf"/>
</dbReference>
<evidence type="ECO:0000313" key="10">
    <source>
        <dbReference type="EMBL" id="SHO71844.1"/>
    </source>
</evidence>
<dbReference type="AlphaFoldDB" id="A0A1M7ZSH7"/>
<dbReference type="EMBL" id="FRYK01000001">
    <property type="protein sequence ID" value="SHO71844.1"/>
    <property type="molecule type" value="Genomic_DNA"/>
</dbReference>
<keyword evidence="6 7" id="KW-0472">Membrane</keyword>